<evidence type="ECO:0000313" key="2">
    <source>
        <dbReference type="EMBL" id="MBP5836095.1"/>
    </source>
</evidence>
<evidence type="ECO:0000256" key="1">
    <source>
        <dbReference type="SAM" id="Phobius"/>
    </source>
</evidence>
<keyword evidence="1" id="KW-1133">Transmembrane helix</keyword>
<gene>
    <name evidence="2" type="ORF">CHTY_002540</name>
</gene>
<keyword evidence="3" id="KW-1185">Reference proteome</keyword>
<dbReference type="Proteomes" id="UP001195571">
    <property type="component" value="Unassembled WGS sequence"/>
</dbReference>
<keyword evidence="1" id="KW-0812">Transmembrane</keyword>
<protein>
    <submittedName>
        <fullName evidence="2">Uncharacterized protein</fullName>
    </submittedName>
</protein>
<sequence length="86" mass="9713">MIKKIINSVIFAIIGIVIGAVSGAILYIEALKNEPIYQVKKGVNNVNRTILQNSTIDKHSKPNAYEEMLHAWFNFINSLQNKNENN</sequence>
<reference evidence="2" key="1">
    <citation type="submission" date="2021-04" db="EMBL/GenBank/DDBJ databases">
        <title>Genomic features of Candidatus Phytoplasma meliae isolate ChTYXIII (1SrXIII-G).</title>
        <authorList>
            <person name="Fernandez F.D."/>
            <person name="Conci L.R."/>
        </authorList>
    </citation>
    <scope>NUCLEOTIDE SEQUENCE [LARGE SCALE GENOMIC DNA]</scope>
    <source>
        <strain evidence="2">ChTYXIII-Mo</strain>
    </source>
</reference>
<feature type="transmembrane region" description="Helical" evidence="1">
    <location>
        <begin position="6"/>
        <end position="28"/>
    </location>
</feature>
<name>A0ABS5CYP1_9MOLU</name>
<keyword evidence="1" id="KW-0472">Membrane</keyword>
<accession>A0ABS5CYP1</accession>
<evidence type="ECO:0000313" key="3">
    <source>
        <dbReference type="Proteomes" id="UP001195571"/>
    </source>
</evidence>
<comment type="caution">
    <text evidence="2">The sequence shown here is derived from an EMBL/GenBank/DDBJ whole genome shotgun (WGS) entry which is preliminary data.</text>
</comment>
<organism evidence="2 3">
    <name type="scientific">Candidatus Phytoplasma meliae</name>
    <dbReference type="NCBI Taxonomy" id="1848402"/>
    <lineage>
        <taxon>Bacteria</taxon>
        <taxon>Bacillati</taxon>
        <taxon>Mycoplasmatota</taxon>
        <taxon>Mollicutes</taxon>
        <taxon>Acholeplasmatales</taxon>
        <taxon>Acholeplasmataceae</taxon>
        <taxon>Candidatus Phytoplasma</taxon>
        <taxon>16SrXIII (Mexican periwinkle virescence group)</taxon>
    </lineage>
</organism>
<dbReference type="RefSeq" id="WP_203552360.1">
    <property type="nucleotide sequence ID" value="NZ_JACAOD020000012.1"/>
</dbReference>
<proteinExistence type="predicted"/>
<dbReference type="EMBL" id="JACAOD020000012">
    <property type="protein sequence ID" value="MBP5836095.1"/>
    <property type="molecule type" value="Genomic_DNA"/>
</dbReference>